<name>U1LMB9_9MICO</name>
<proteinExistence type="predicted"/>
<organism evidence="1 2">
    <name type="scientific">Agrococcus pavilionensis RW1</name>
    <dbReference type="NCBI Taxonomy" id="1330458"/>
    <lineage>
        <taxon>Bacteria</taxon>
        <taxon>Bacillati</taxon>
        <taxon>Actinomycetota</taxon>
        <taxon>Actinomycetes</taxon>
        <taxon>Micrococcales</taxon>
        <taxon>Microbacteriaceae</taxon>
        <taxon>Agrococcus</taxon>
    </lineage>
</organism>
<dbReference type="EMBL" id="ASHR01000039">
    <property type="protein sequence ID" value="ERG63082.1"/>
    <property type="molecule type" value="Genomic_DNA"/>
</dbReference>
<dbReference type="PANTHER" id="PTHR48079:SF6">
    <property type="entry name" value="NAD(P)-BINDING DOMAIN-CONTAINING PROTEIN-RELATED"/>
    <property type="match status" value="1"/>
</dbReference>
<evidence type="ECO:0000313" key="1">
    <source>
        <dbReference type="EMBL" id="ERG63082.1"/>
    </source>
</evidence>
<dbReference type="OrthoDB" id="9808276at2"/>
<gene>
    <name evidence="1" type="ORF">L332_01255</name>
</gene>
<comment type="caution">
    <text evidence="1">The sequence shown here is derived from an EMBL/GenBank/DDBJ whole genome shotgun (WGS) entry which is preliminary data.</text>
</comment>
<dbReference type="Gene3D" id="3.40.50.720">
    <property type="entry name" value="NAD(P)-binding Rossmann-like Domain"/>
    <property type="match status" value="1"/>
</dbReference>
<dbReference type="GO" id="GO:0005737">
    <property type="term" value="C:cytoplasm"/>
    <property type="evidence" value="ECO:0007669"/>
    <property type="project" value="TreeGrafter"/>
</dbReference>
<reference evidence="1 2" key="1">
    <citation type="journal article" date="2013" name="Genome Announc.">
        <title>First draft genome sequence from a member of the genus agrococcus, isolated from modern microbialites.</title>
        <authorList>
            <person name="White R.A.III."/>
            <person name="Grassa C.J."/>
            <person name="Suttle C.A."/>
        </authorList>
    </citation>
    <scope>NUCLEOTIDE SEQUENCE [LARGE SCALE GENOMIC DNA]</scope>
    <source>
        <strain evidence="1 2">RW1</strain>
    </source>
</reference>
<dbReference type="InterPro" id="IPR036291">
    <property type="entry name" value="NAD(P)-bd_dom_sf"/>
</dbReference>
<accession>U1LMB9</accession>
<evidence type="ECO:0008006" key="3">
    <source>
        <dbReference type="Google" id="ProtNLM"/>
    </source>
</evidence>
<evidence type="ECO:0000313" key="2">
    <source>
        <dbReference type="Proteomes" id="UP000016462"/>
    </source>
</evidence>
<dbReference type="SUPFAM" id="SSF51735">
    <property type="entry name" value="NAD(P)-binding Rossmann-fold domains"/>
    <property type="match status" value="1"/>
</dbReference>
<protein>
    <recommendedName>
        <fullName evidence="3">RmlD-like substrate binding domain-containing protein</fullName>
    </recommendedName>
</protein>
<dbReference type="Proteomes" id="UP000016462">
    <property type="component" value="Unassembled WGS sequence"/>
</dbReference>
<dbReference type="RefSeq" id="WP_021011674.1">
    <property type="nucleotide sequence ID" value="NZ_ASHR01000039.1"/>
</dbReference>
<dbReference type="PANTHER" id="PTHR48079">
    <property type="entry name" value="PROTEIN YEEZ"/>
    <property type="match status" value="1"/>
</dbReference>
<dbReference type="InterPro" id="IPR051783">
    <property type="entry name" value="NAD(P)-dependent_oxidoreduct"/>
</dbReference>
<sequence>MRPSEAAREPRRTLLVGCGKLGTRLGLRLAADGGEVLALRRDTSALPGAFAPISADLREPLAGSIIPAVDDVVITLPPGADDGAEPPYVRSLRHLADALPVAPRRVVLVSSTRVLEGRAGPTPLSESAEPAPASARATALLDGERLAIDRLGALVVRPAGIYGPGRDMLVRRVGEGAPMQYARRTNRIHETDLVRALEAMLREPDPPQLLHAVDARPAPLGDVVTWIAQALGVPPPPRIEPAVPSGTVLRGDRLAALLGTLRYPSFEDGYRALLGR</sequence>
<dbReference type="AlphaFoldDB" id="U1LMB9"/>
<keyword evidence="2" id="KW-1185">Reference proteome</keyword>
<dbReference type="GO" id="GO:0004029">
    <property type="term" value="F:aldehyde dehydrogenase (NAD+) activity"/>
    <property type="evidence" value="ECO:0007669"/>
    <property type="project" value="TreeGrafter"/>
</dbReference>